<dbReference type="AlphaFoldDB" id="A0A948W668"/>
<dbReference type="InterPro" id="IPR012334">
    <property type="entry name" value="Pectin_lyas_fold"/>
</dbReference>
<organism evidence="2 3">
    <name type="scientific">Eiseniibacteriota bacterium</name>
    <dbReference type="NCBI Taxonomy" id="2212470"/>
    <lineage>
        <taxon>Bacteria</taxon>
        <taxon>Candidatus Eiseniibacteriota</taxon>
    </lineage>
</organism>
<dbReference type="InterPro" id="IPR011050">
    <property type="entry name" value="Pectin_lyase_fold/virulence"/>
</dbReference>
<reference evidence="2" key="1">
    <citation type="submission" date="2021-05" db="EMBL/GenBank/DDBJ databases">
        <title>Energy efficiency and biological interactions define the core microbiome of deep oligotrophic groundwater.</title>
        <authorList>
            <person name="Mehrshad M."/>
            <person name="Lopez-Fernandez M."/>
            <person name="Bell E."/>
            <person name="Bernier-Latmani R."/>
            <person name="Bertilsson S."/>
            <person name="Dopson M."/>
        </authorList>
    </citation>
    <scope>NUCLEOTIDE SEQUENCE</scope>
    <source>
        <strain evidence="2">Modern_marine.mb.64</strain>
    </source>
</reference>
<accession>A0A948W668</accession>
<evidence type="ECO:0000313" key="3">
    <source>
        <dbReference type="Proteomes" id="UP000777784"/>
    </source>
</evidence>
<protein>
    <recommendedName>
        <fullName evidence="4">DUF1565 domain-containing protein</fullName>
    </recommendedName>
</protein>
<evidence type="ECO:0000256" key="1">
    <source>
        <dbReference type="SAM" id="SignalP"/>
    </source>
</evidence>
<dbReference type="EMBL" id="JAHJDP010000037">
    <property type="protein sequence ID" value="MBU2690790.1"/>
    <property type="molecule type" value="Genomic_DNA"/>
</dbReference>
<keyword evidence="1" id="KW-0732">Signal</keyword>
<dbReference type="Gene3D" id="2.160.20.10">
    <property type="entry name" value="Single-stranded right-handed beta-helix, Pectin lyase-like"/>
    <property type="match status" value="1"/>
</dbReference>
<dbReference type="Proteomes" id="UP000777784">
    <property type="component" value="Unassembled WGS sequence"/>
</dbReference>
<evidence type="ECO:0008006" key="4">
    <source>
        <dbReference type="Google" id="ProtNLM"/>
    </source>
</evidence>
<gene>
    <name evidence="2" type="ORF">KJ970_07655</name>
</gene>
<name>A0A948W668_UNCEI</name>
<evidence type="ECO:0000313" key="2">
    <source>
        <dbReference type="EMBL" id="MBU2690790.1"/>
    </source>
</evidence>
<dbReference type="SUPFAM" id="SSF51126">
    <property type="entry name" value="Pectin lyase-like"/>
    <property type="match status" value="1"/>
</dbReference>
<feature type="chain" id="PRO_5036682895" description="DUF1565 domain-containing protein" evidence="1">
    <location>
        <begin position="26"/>
        <end position="129"/>
    </location>
</feature>
<sequence length="129" mass="13828">MRFWTVSAFLIFLLVLGSTATPSIATIYVINPEGTGDYPTIQDAIDVAGNGDVIELTDGTFTGDGNRDINFLGLDLTVRSQSGDPHACIINSEGTSEDWHRAFFFSNGESSDSRIENLTVTGGYVSGID</sequence>
<proteinExistence type="predicted"/>
<comment type="caution">
    <text evidence="2">The sequence shown here is derived from an EMBL/GenBank/DDBJ whole genome shotgun (WGS) entry which is preliminary data.</text>
</comment>
<feature type="signal peptide" evidence="1">
    <location>
        <begin position="1"/>
        <end position="25"/>
    </location>
</feature>